<keyword evidence="3" id="KW-1185">Reference proteome</keyword>
<feature type="signal peptide" evidence="1">
    <location>
        <begin position="1"/>
        <end position="24"/>
    </location>
</feature>
<gene>
    <name evidence="2" type="ORF">IV203_004377</name>
</gene>
<feature type="chain" id="PRO_5039888280" evidence="1">
    <location>
        <begin position="25"/>
        <end position="287"/>
    </location>
</feature>
<dbReference type="AlphaFoldDB" id="A0A9K3L590"/>
<evidence type="ECO:0000313" key="2">
    <source>
        <dbReference type="EMBL" id="KAG7355021.1"/>
    </source>
</evidence>
<keyword evidence="1" id="KW-0732">Signal</keyword>
<comment type="caution">
    <text evidence="2">The sequence shown here is derived from an EMBL/GenBank/DDBJ whole genome shotgun (WGS) entry which is preliminary data.</text>
</comment>
<reference evidence="2" key="2">
    <citation type="submission" date="2021-04" db="EMBL/GenBank/DDBJ databases">
        <authorList>
            <person name="Podell S."/>
        </authorList>
    </citation>
    <scope>NUCLEOTIDE SEQUENCE</scope>
    <source>
        <strain evidence="2">Hildebrandi</strain>
    </source>
</reference>
<proteinExistence type="predicted"/>
<sequence length="287" mass="30996">MKACLTSVVWILVAVSCSLSYVLAFHQHSIYPSGYYRNKGSTLAAFRPGSEGFLTSQESSSSSSSSSSKIIGDLSRRQVFSRAIAGVVATTAGFLSANTVATVPQPANAVGPTKINLLNPTYSALPCPKDKPIPGEKAMKGMRGLCVTVNVDLEGVPEKELEKVGVYGYVTDKESGESVLANNPDLSTDAGQFAMIESVKPTDKTIQFEFIAAVPKELDMSQYENGITPLNFESLRIISYPGGQQYGAINPCEMNEFSDECEAWEEENGPYQKGEFMVKSNPRTKGR</sequence>
<protein>
    <submittedName>
        <fullName evidence="2">Uncharacterized protein</fullName>
    </submittedName>
</protein>
<dbReference type="Proteomes" id="UP000693970">
    <property type="component" value="Unassembled WGS sequence"/>
</dbReference>
<dbReference type="PROSITE" id="PS51257">
    <property type="entry name" value="PROKAR_LIPOPROTEIN"/>
    <property type="match status" value="1"/>
</dbReference>
<accession>A0A9K3L590</accession>
<organism evidence="2 3">
    <name type="scientific">Nitzschia inconspicua</name>
    <dbReference type="NCBI Taxonomy" id="303405"/>
    <lineage>
        <taxon>Eukaryota</taxon>
        <taxon>Sar</taxon>
        <taxon>Stramenopiles</taxon>
        <taxon>Ochrophyta</taxon>
        <taxon>Bacillariophyta</taxon>
        <taxon>Bacillariophyceae</taxon>
        <taxon>Bacillariophycidae</taxon>
        <taxon>Bacillariales</taxon>
        <taxon>Bacillariaceae</taxon>
        <taxon>Nitzschia</taxon>
    </lineage>
</organism>
<dbReference type="EMBL" id="JAGRRH010000016">
    <property type="protein sequence ID" value="KAG7355021.1"/>
    <property type="molecule type" value="Genomic_DNA"/>
</dbReference>
<evidence type="ECO:0000256" key="1">
    <source>
        <dbReference type="SAM" id="SignalP"/>
    </source>
</evidence>
<name>A0A9K3L590_9STRA</name>
<evidence type="ECO:0000313" key="3">
    <source>
        <dbReference type="Proteomes" id="UP000693970"/>
    </source>
</evidence>
<reference evidence="2" key="1">
    <citation type="journal article" date="2021" name="Sci. Rep.">
        <title>Diploid genomic architecture of Nitzschia inconspicua, an elite biomass production diatom.</title>
        <authorList>
            <person name="Oliver A."/>
            <person name="Podell S."/>
            <person name="Pinowska A."/>
            <person name="Traller J.C."/>
            <person name="Smith S.R."/>
            <person name="McClure R."/>
            <person name="Beliaev A."/>
            <person name="Bohutskyi P."/>
            <person name="Hill E.A."/>
            <person name="Rabines A."/>
            <person name="Zheng H."/>
            <person name="Allen L.Z."/>
            <person name="Kuo A."/>
            <person name="Grigoriev I.V."/>
            <person name="Allen A.E."/>
            <person name="Hazlebeck D."/>
            <person name="Allen E.E."/>
        </authorList>
    </citation>
    <scope>NUCLEOTIDE SEQUENCE</scope>
    <source>
        <strain evidence="2">Hildebrandi</strain>
    </source>
</reference>
<dbReference type="OrthoDB" id="196909at2759"/>